<keyword evidence="2" id="KW-0547">Nucleotide-binding</keyword>
<name>A0A1J5N5C1_NEOTH</name>
<evidence type="ECO:0000313" key="5">
    <source>
        <dbReference type="EMBL" id="OIQ53734.1"/>
    </source>
</evidence>
<feature type="domain" description="AAA+ ATPase" evidence="4">
    <location>
        <begin position="94"/>
        <end position="226"/>
    </location>
</feature>
<dbReference type="InterPro" id="IPR028350">
    <property type="entry name" value="DNAC/IstB-like"/>
</dbReference>
<protein>
    <submittedName>
        <fullName evidence="5">DNA replication protein DnaC</fullName>
    </submittedName>
</protein>
<sequence>MVIVPETLPEQCKALKLAHVPSLYLELEYHDREQYLTALFKAELKARQASKIRRLIHRAGFLAHKTLEDFDWTPVTLPASTTITTLSTLAFLERHENVLALGAVGTGKTHLATALGVKACMAGKAVRFYRCLDLVNTLLDSHRQGGLGKLMADLEKVDLIIIDELGFMPLHRDGAELLFNVVARAYERQSIIVTSNLQFGQWNTILGDNRLTAALIDRLVHHAHILAFEGESYRLRRALSAMHTALPDGKVAMEYDA</sequence>
<dbReference type="Gene3D" id="3.40.50.300">
    <property type="entry name" value="P-loop containing nucleotide triphosphate hydrolases"/>
    <property type="match status" value="1"/>
</dbReference>
<comment type="similarity">
    <text evidence="1">Belongs to the IS21/IS1162 putative ATP-binding protein family.</text>
</comment>
<dbReference type="InterPro" id="IPR003593">
    <property type="entry name" value="AAA+_ATPase"/>
</dbReference>
<dbReference type="AlphaFoldDB" id="A0A1J5N5C1"/>
<proteinExistence type="inferred from homology"/>
<dbReference type="InterPro" id="IPR047661">
    <property type="entry name" value="IstB"/>
</dbReference>
<organism evidence="5 6">
    <name type="scientific">Neomoorella thermoacetica</name>
    <name type="common">Clostridium thermoaceticum</name>
    <dbReference type="NCBI Taxonomy" id="1525"/>
    <lineage>
        <taxon>Bacteria</taxon>
        <taxon>Bacillati</taxon>
        <taxon>Bacillota</taxon>
        <taxon>Clostridia</taxon>
        <taxon>Neomoorellales</taxon>
        <taxon>Neomoorellaceae</taxon>
        <taxon>Neomoorella</taxon>
    </lineage>
</organism>
<accession>A0A1J5N5C1</accession>
<dbReference type="Pfam" id="PF01695">
    <property type="entry name" value="IstB_IS21"/>
    <property type="match status" value="1"/>
</dbReference>
<dbReference type="GO" id="GO:0005524">
    <property type="term" value="F:ATP binding"/>
    <property type="evidence" value="ECO:0007669"/>
    <property type="project" value="UniProtKB-KW"/>
</dbReference>
<evidence type="ECO:0000256" key="2">
    <source>
        <dbReference type="ARBA" id="ARBA00022741"/>
    </source>
</evidence>
<dbReference type="InterPro" id="IPR002611">
    <property type="entry name" value="IstB_ATP-bd"/>
</dbReference>
<dbReference type="PANTHER" id="PTHR30050">
    <property type="entry name" value="CHROMOSOMAL REPLICATION INITIATOR PROTEIN DNAA"/>
    <property type="match status" value="1"/>
</dbReference>
<dbReference type="Proteomes" id="UP000182811">
    <property type="component" value="Unassembled WGS sequence"/>
</dbReference>
<evidence type="ECO:0000256" key="3">
    <source>
        <dbReference type="ARBA" id="ARBA00022840"/>
    </source>
</evidence>
<reference evidence="5 6" key="1">
    <citation type="submission" date="2016-08" db="EMBL/GenBank/DDBJ databases">
        <title>Genome-based comparison of Moorella thermoacetic strains.</title>
        <authorList>
            <person name="Poehlein A."/>
            <person name="Bengelsdorf F.R."/>
            <person name="Esser C."/>
            <person name="Duerre P."/>
            <person name="Daniel R."/>
        </authorList>
    </citation>
    <scope>NUCLEOTIDE SEQUENCE [LARGE SCALE GENOMIC DNA]</scope>
    <source>
        <strain evidence="5 6">DSM 21394</strain>
    </source>
</reference>
<dbReference type="InterPro" id="IPR027417">
    <property type="entry name" value="P-loop_NTPase"/>
</dbReference>
<dbReference type="PIRSF" id="PIRSF003073">
    <property type="entry name" value="DNAC_TnpB_IstB"/>
    <property type="match status" value="1"/>
</dbReference>
<evidence type="ECO:0000256" key="1">
    <source>
        <dbReference type="ARBA" id="ARBA00008059"/>
    </source>
</evidence>
<dbReference type="SUPFAM" id="SSF52540">
    <property type="entry name" value="P-loop containing nucleoside triphosphate hydrolases"/>
    <property type="match status" value="1"/>
</dbReference>
<dbReference type="SMART" id="SM00382">
    <property type="entry name" value="AAA"/>
    <property type="match status" value="1"/>
</dbReference>
<dbReference type="NCBIfam" id="NF038214">
    <property type="entry name" value="IS21_help_AAA"/>
    <property type="match status" value="1"/>
</dbReference>
<gene>
    <name evidence="5" type="primary">dnaC_2</name>
    <name evidence="5" type="ORF">MOTE_24880</name>
</gene>
<keyword evidence="3" id="KW-0067">ATP-binding</keyword>
<dbReference type="CDD" id="cd00009">
    <property type="entry name" value="AAA"/>
    <property type="match status" value="1"/>
</dbReference>
<dbReference type="PANTHER" id="PTHR30050:SF4">
    <property type="entry name" value="ATP-BINDING PROTEIN RV3427C IN INSERTION SEQUENCE-RELATED"/>
    <property type="match status" value="1"/>
</dbReference>
<dbReference type="EMBL" id="MDDC01000032">
    <property type="protein sequence ID" value="OIQ53734.1"/>
    <property type="molecule type" value="Genomic_DNA"/>
</dbReference>
<evidence type="ECO:0000259" key="4">
    <source>
        <dbReference type="SMART" id="SM00382"/>
    </source>
</evidence>
<dbReference type="OrthoDB" id="9776217at2"/>
<comment type="caution">
    <text evidence="5">The sequence shown here is derived from an EMBL/GenBank/DDBJ whole genome shotgun (WGS) entry which is preliminary data.</text>
</comment>
<dbReference type="GO" id="GO:0006260">
    <property type="term" value="P:DNA replication"/>
    <property type="evidence" value="ECO:0007669"/>
    <property type="project" value="TreeGrafter"/>
</dbReference>
<evidence type="ECO:0000313" key="6">
    <source>
        <dbReference type="Proteomes" id="UP000182811"/>
    </source>
</evidence>